<gene>
    <name evidence="1" type="ORF">PACLA_8A075662</name>
</gene>
<organism evidence="1 2">
    <name type="scientific">Paramuricea clavata</name>
    <name type="common">Red gorgonian</name>
    <name type="synonym">Violescent sea-whip</name>
    <dbReference type="NCBI Taxonomy" id="317549"/>
    <lineage>
        <taxon>Eukaryota</taxon>
        <taxon>Metazoa</taxon>
        <taxon>Cnidaria</taxon>
        <taxon>Anthozoa</taxon>
        <taxon>Octocorallia</taxon>
        <taxon>Malacalcyonacea</taxon>
        <taxon>Plexauridae</taxon>
        <taxon>Paramuricea</taxon>
    </lineage>
</organism>
<dbReference type="Pfam" id="PF00078">
    <property type="entry name" value="RVT_1"/>
    <property type="match status" value="1"/>
</dbReference>
<dbReference type="InterPro" id="IPR043502">
    <property type="entry name" value="DNA/RNA_pol_sf"/>
</dbReference>
<dbReference type="Proteomes" id="UP001152795">
    <property type="component" value="Unassembled WGS sequence"/>
</dbReference>
<evidence type="ECO:0000313" key="1">
    <source>
        <dbReference type="EMBL" id="CAB3996295.1"/>
    </source>
</evidence>
<name>A0A6S7GXH4_PARCT</name>
<dbReference type="OrthoDB" id="5985347at2759"/>
<protein>
    <submittedName>
        <fullName evidence="1">Uncharacterized protein</fullName>
    </submittedName>
</protein>
<dbReference type="PROSITE" id="PS50878">
    <property type="entry name" value="RT_POL"/>
    <property type="match status" value="1"/>
</dbReference>
<proteinExistence type="predicted"/>
<sequence length="809" mass="92158">MNTICASRDHNPKRFWSFFKTKSKVSNIPGKVSMKENDNERLHADNNTDIANMFNEYFASIFTSDPDSNSERQDHSQVITIDNIALSEEEVMTVIMNLDSNKAQGPDNIPARLLKETAMQITPSLCALFNKSLRVGVLPSVWKLANVVPVHKHGEKTYVENYRPISLLSLISKVLERCIFNNIKYHVYEQINPCQNGFMPGKSCITQLIEVLEQIGRELDRGKQIDVLYLDMSKAFDRVSHVELIHRLREFGFGGSVLDWFNSYLTNRYQQTTVLEATSKPLPVTLGVPQGSILGSLLFLLYENHLSNAVTNSNIATFADNTKIFKTINSISDAAALQCDLSKFEKGSTNGNLELNASKCKVLRVTRKHNKIIYPYTLHNTILGSTDSERDLGILTSSSLTWSKHVEYQYAKASKTLGYIRRSTFDIKDIAVRRTLYLTLVRTQLCYGSQIWAPQIINLIQRTERLQRRATNNESYSVEANEIDHTIINIPALDRIWLQSFDHFSDIDFPHRAGPVDLIIGIQYSHLNAESEVRQGLPFQPVGKRTKLGWHVIGPDNAKASTVRYAIFARKINLEKFYDFETFGVRAPNCSYHDKTLSRDGKKAIELFESSCVKLDERYVIGLPWKKDSAHLPNNYSLAKRRLESSEKNLAKNPNKAKTMPSHRFLWRIMETSQEPSIYVLLRVTFGDKHSPDMASFVMLKIAEESRVRSSEASKILERDRYVDNLIYSFSSTQGALQRIVAIEKMLNASGFKIKEWNCSSSLLRAQLNERKNASNPDTSSDDMTEPKEDSILQTPALKPVEEHLMWTK</sequence>
<dbReference type="InterPro" id="IPR000477">
    <property type="entry name" value="RT_dom"/>
</dbReference>
<dbReference type="SUPFAM" id="SSF56672">
    <property type="entry name" value="DNA/RNA polymerases"/>
    <property type="match status" value="1"/>
</dbReference>
<keyword evidence="2" id="KW-1185">Reference proteome</keyword>
<evidence type="ECO:0000313" key="2">
    <source>
        <dbReference type="Proteomes" id="UP001152795"/>
    </source>
</evidence>
<dbReference type="PANTHER" id="PTHR33332">
    <property type="entry name" value="REVERSE TRANSCRIPTASE DOMAIN-CONTAINING PROTEIN"/>
    <property type="match status" value="1"/>
</dbReference>
<reference evidence="1" key="1">
    <citation type="submission" date="2020-04" db="EMBL/GenBank/DDBJ databases">
        <authorList>
            <person name="Alioto T."/>
            <person name="Alioto T."/>
            <person name="Gomez Garrido J."/>
        </authorList>
    </citation>
    <scope>NUCLEOTIDE SEQUENCE</scope>
    <source>
        <strain evidence="1">A484AB</strain>
    </source>
</reference>
<dbReference type="AlphaFoldDB" id="A0A6S7GXH4"/>
<accession>A0A6S7GXH4</accession>
<dbReference type="EMBL" id="CACRXK020002840">
    <property type="protein sequence ID" value="CAB3996295.1"/>
    <property type="molecule type" value="Genomic_DNA"/>
</dbReference>
<dbReference type="CDD" id="cd01650">
    <property type="entry name" value="RT_nLTR_like"/>
    <property type="match status" value="1"/>
</dbReference>
<comment type="caution">
    <text evidence="1">The sequence shown here is derived from an EMBL/GenBank/DDBJ whole genome shotgun (WGS) entry which is preliminary data.</text>
</comment>